<dbReference type="EMBL" id="LAZR01049457">
    <property type="protein sequence ID" value="KKK89594.1"/>
    <property type="molecule type" value="Genomic_DNA"/>
</dbReference>
<protein>
    <submittedName>
        <fullName evidence="1">Uncharacterized protein</fullName>
    </submittedName>
</protein>
<feature type="non-terminal residue" evidence="1">
    <location>
        <position position="46"/>
    </location>
</feature>
<proteinExistence type="predicted"/>
<comment type="caution">
    <text evidence="1">The sequence shown here is derived from an EMBL/GenBank/DDBJ whole genome shotgun (WGS) entry which is preliminary data.</text>
</comment>
<reference evidence="1" key="1">
    <citation type="journal article" date="2015" name="Nature">
        <title>Complex archaea that bridge the gap between prokaryotes and eukaryotes.</title>
        <authorList>
            <person name="Spang A."/>
            <person name="Saw J.H."/>
            <person name="Jorgensen S.L."/>
            <person name="Zaremba-Niedzwiedzka K."/>
            <person name="Martijn J."/>
            <person name="Lind A.E."/>
            <person name="van Eijk R."/>
            <person name="Schleper C."/>
            <person name="Guy L."/>
            <person name="Ettema T.J."/>
        </authorList>
    </citation>
    <scope>NUCLEOTIDE SEQUENCE</scope>
</reference>
<organism evidence="1">
    <name type="scientific">marine sediment metagenome</name>
    <dbReference type="NCBI Taxonomy" id="412755"/>
    <lineage>
        <taxon>unclassified sequences</taxon>
        <taxon>metagenomes</taxon>
        <taxon>ecological metagenomes</taxon>
    </lineage>
</organism>
<gene>
    <name evidence="1" type="ORF">LCGC14_2731530</name>
</gene>
<evidence type="ECO:0000313" key="1">
    <source>
        <dbReference type="EMBL" id="KKK89594.1"/>
    </source>
</evidence>
<accession>A0A0F9BG16</accession>
<sequence length="46" mass="4941">MSRTVVVLAACCIWSAISPGARAELRTVSYDGRDDCLELSNAVARL</sequence>
<name>A0A0F9BG16_9ZZZZ</name>
<dbReference type="AlphaFoldDB" id="A0A0F9BG16"/>